<evidence type="ECO:0000313" key="18">
    <source>
        <dbReference type="EMBL" id="MBF6022908.1"/>
    </source>
</evidence>
<feature type="binding site" evidence="14 15">
    <location>
        <position position="137"/>
    </location>
    <ligand>
        <name>a divalent metal cation</name>
        <dbReference type="ChEBI" id="CHEBI:60240"/>
    </ligand>
</feature>
<dbReference type="Proteomes" id="UP001429984">
    <property type="component" value="Unassembled WGS sequence"/>
</dbReference>
<dbReference type="NCBIfam" id="NF000595">
    <property type="entry name" value="PRK00015.1-3"/>
    <property type="match status" value="1"/>
</dbReference>
<proteinExistence type="inferred from homology"/>
<evidence type="ECO:0000256" key="14">
    <source>
        <dbReference type="HAMAP-Rule" id="MF_00052"/>
    </source>
</evidence>
<sequence length="249" mass="27051">MRPRAPPKPWPNCWRRRVAENGGQLELGIDATRDPRTLRIAGVDEAGRGPLAGPVVVAAVVFAPGRTPVNGLDDSKQLNAARREQLYDRIVERALAWHIEFVEVEEIDRINIFQATMAGMARAIAGVAHCADIARIDGNSLPRRLPCPAEAWIGGDARDRTIMAASILAKVARDRHMLALHARWPQYGFDEHKGYSTPAHLAALTAHGPCEQHRRSFAPVRAAAGLCAQEADDLMMMAGSAAASPILIV</sequence>
<keyword evidence="12 14" id="KW-0378">Hydrolase</keyword>
<feature type="binding site" evidence="14 15">
    <location>
        <position position="44"/>
    </location>
    <ligand>
        <name>a divalent metal cation</name>
        <dbReference type="ChEBI" id="CHEBI:60240"/>
    </ligand>
</feature>
<name>A0ABS0B4T7_9GAMM</name>
<dbReference type="Gene3D" id="3.30.420.10">
    <property type="entry name" value="Ribonuclease H-like superfamily/Ribonuclease H"/>
    <property type="match status" value="1"/>
</dbReference>
<dbReference type="SUPFAM" id="SSF53098">
    <property type="entry name" value="Ribonuclease H-like"/>
    <property type="match status" value="1"/>
</dbReference>
<comment type="catalytic activity">
    <reaction evidence="1 14 15 16">
        <text>Endonucleolytic cleavage to 5'-phosphomonoester.</text>
        <dbReference type="EC" id="3.1.26.4"/>
    </reaction>
</comment>
<accession>A0ABS0B4T7</accession>
<dbReference type="PANTHER" id="PTHR10954:SF18">
    <property type="entry name" value="RIBONUCLEASE HII"/>
    <property type="match status" value="1"/>
</dbReference>
<evidence type="ECO:0000313" key="19">
    <source>
        <dbReference type="Proteomes" id="UP001429984"/>
    </source>
</evidence>
<evidence type="ECO:0000259" key="17">
    <source>
        <dbReference type="PROSITE" id="PS51975"/>
    </source>
</evidence>
<dbReference type="PANTHER" id="PTHR10954">
    <property type="entry name" value="RIBONUCLEASE H2 SUBUNIT A"/>
    <property type="match status" value="1"/>
</dbReference>
<feature type="domain" description="RNase H type-2" evidence="17">
    <location>
        <begin position="38"/>
        <end position="229"/>
    </location>
</feature>
<dbReference type="InterPro" id="IPR024567">
    <property type="entry name" value="RNase_HII/HIII_dom"/>
</dbReference>
<evidence type="ECO:0000256" key="1">
    <source>
        <dbReference type="ARBA" id="ARBA00000077"/>
    </source>
</evidence>
<comment type="function">
    <text evidence="3 14 16">Endonuclease that specifically degrades the RNA of RNA-DNA hybrids.</text>
</comment>
<dbReference type="InterPro" id="IPR001352">
    <property type="entry name" value="RNase_HII/HIII"/>
</dbReference>
<evidence type="ECO:0000256" key="2">
    <source>
        <dbReference type="ARBA" id="ARBA00001946"/>
    </source>
</evidence>
<comment type="caution">
    <text evidence="18">The sequence shown here is derived from an EMBL/GenBank/DDBJ whole genome shotgun (WGS) entry which is preliminary data.</text>
</comment>
<reference evidence="18 19" key="1">
    <citation type="submission" date="2020-11" db="EMBL/GenBank/DDBJ databases">
        <title>Draft Genome Sequence and Secondary Metabolite Biosynthetic Potential of the Lysobacter niastensis Type strain DSM 18481.</title>
        <authorList>
            <person name="Turrini P."/>
            <person name="Artuso I."/>
            <person name="Tescari M."/>
            <person name="Lugli G.A."/>
            <person name="Frangipani E."/>
            <person name="Ventura M."/>
            <person name="Visca P."/>
        </authorList>
    </citation>
    <scope>NUCLEOTIDE SEQUENCE [LARGE SCALE GENOMIC DNA]</scope>
    <source>
        <strain evidence="18 19">DSM 18481</strain>
    </source>
</reference>
<evidence type="ECO:0000256" key="10">
    <source>
        <dbReference type="ARBA" id="ARBA00022723"/>
    </source>
</evidence>
<evidence type="ECO:0000256" key="12">
    <source>
        <dbReference type="ARBA" id="ARBA00022801"/>
    </source>
</evidence>
<evidence type="ECO:0000256" key="9">
    <source>
        <dbReference type="ARBA" id="ARBA00022722"/>
    </source>
</evidence>
<evidence type="ECO:0000256" key="3">
    <source>
        <dbReference type="ARBA" id="ARBA00004065"/>
    </source>
</evidence>
<evidence type="ECO:0000256" key="15">
    <source>
        <dbReference type="PROSITE-ProRule" id="PRU01319"/>
    </source>
</evidence>
<keyword evidence="19" id="KW-1185">Reference proteome</keyword>
<keyword evidence="13 14" id="KW-0464">Manganese</keyword>
<keyword evidence="9 14" id="KW-0540">Nuclease</keyword>
<comment type="similarity">
    <text evidence="5 14 16">Belongs to the RNase HII family.</text>
</comment>
<dbReference type="CDD" id="cd07182">
    <property type="entry name" value="RNase_HII_bacteria_HII_like"/>
    <property type="match status" value="1"/>
</dbReference>
<comment type="subcellular location">
    <subcellularLocation>
        <location evidence="4 14">Cytoplasm</location>
    </subcellularLocation>
</comment>
<dbReference type="HAMAP" id="MF_00052_B">
    <property type="entry name" value="RNase_HII_B"/>
    <property type="match status" value="1"/>
</dbReference>
<protein>
    <recommendedName>
        <fullName evidence="7 14">Ribonuclease HII</fullName>
        <shortName evidence="14">RNase HII</shortName>
        <ecNumber evidence="6 14">3.1.26.4</ecNumber>
    </recommendedName>
</protein>
<dbReference type="Pfam" id="PF01351">
    <property type="entry name" value="RNase_HII"/>
    <property type="match status" value="1"/>
</dbReference>
<dbReference type="PROSITE" id="PS51975">
    <property type="entry name" value="RNASE_H_2"/>
    <property type="match status" value="1"/>
</dbReference>
<comment type="cofactor">
    <cofactor evidence="2">
        <name>Mg(2+)</name>
        <dbReference type="ChEBI" id="CHEBI:18420"/>
    </cofactor>
</comment>
<evidence type="ECO:0000256" key="6">
    <source>
        <dbReference type="ARBA" id="ARBA00012180"/>
    </source>
</evidence>
<dbReference type="InterPro" id="IPR036397">
    <property type="entry name" value="RNaseH_sf"/>
</dbReference>
<dbReference type="EC" id="3.1.26.4" evidence="6 14"/>
<evidence type="ECO:0000256" key="4">
    <source>
        <dbReference type="ARBA" id="ARBA00004496"/>
    </source>
</evidence>
<keyword evidence="8 14" id="KW-0963">Cytoplasm</keyword>
<dbReference type="GO" id="GO:0004523">
    <property type="term" value="F:RNA-DNA hybrid ribonuclease activity"/>
    <property type="evidence" value="ECO:0007669"/>
    <property type="project" value="UniProtKB-EC"/>
</dbReference>
<dbReference type="EMBL" id="JADLZT010000001">
    <property type="protein sequence ID" value="MBF6022908.1"/>
    <property type="molecule type" value="Genomic_DNA"/>
</dbReference>
<evidence type="ECO:0000256" key="8">
    <source>
        <dbReference type="ARBA" id="ARBA00022490"/>
    </source>
</evidence>
<evidence type="ECO:0000256" key="7">
    <source>
        <dbReference type="ARBA" id="ARBA00019179"/>
    </source>
</evidence>
<evidence type="ECO:0000256" key="13">
    <source>
        <dbReference type="ARBA" id="ARBA00023211"/>
    </source>
</evidence>
<organism evidence="18 19">
    <name type="scientific">Lysobacter niastensis</name>
    <dbReference type="NCBI Taxonomy" id="380629"/>
    <lineage>
        <taxon>Bacteria</taxon>
        <taxon>Pseudomonadati</taxon>
        <taxon>Pseudomonadota</taxon>
        <taxon>Gammaproteobacteria</taxon>
        <taxon>Lysobacterales</taxon>
        <taxon>Lysobacteraceae</taxon>
        <taxon>Lysobacter</taxon>
    </lineage>
</organism>
<dbReference type="InterPro" id="IPR012337">
    <property type="entry name" value="RNaseH-like_sf"/>
</dbReference>
<evidence type="ECO:0000256" key="11">
    <source>
        <dbReference type="ARBA" id="ARBA00022759"/>
    </source>
</evidence>
<comment type="cofactor">
    <cofactor evidence="14 15">
        <name>Mn(2+)</name>
        <dbReference type="ChEBI" id="CHEBI:29035"/>
    </cofactor>
    <cofactor evidence="14 15">
        <name>Mg(2+)</name>
        <dbReference type="ChEBI" id="CHEBI:18420"/>
    </cofactor>
    <text evidence="14 15">Manganese or magnesium. Binds 1 divalent metal ion per monomer in the absence of substrate. May bind a second metal ion after substrate binding.</text>
</comment>
<evidence type="ECO:0000256" key="5">
    <source>
        <dbReference type="ARBA" id="ARBA00007383"/>
    </source>
</evidence>
<keyword evidence="10 14" id="KW-0479">Metal-binding</keyword>
<feature type="binding site" evidence="14 15">
    <location>
        <position position="45"/>
    </location>
    <ligand>
        <name>a divalent metal cation</name>
        <dbReference type="ChEBI" id="CHEBI:60240"/>
    </ligand>
</feature>
<gene>
    <name evidence="14" type="primary">rnhB</name>
    <name evidence="18" type="ORF">IU514_02585</name>
</gene>
<keyword evidence="11 14" id="KW-0255">Endonuclease</keyword>
<evidence type="ECO:0000256" key="16">
    <source>
        <dbReference type="RuleBase" id="RU003515"/>
    </source>
</evidence>
<dbReference type="InterPro" id="IPR022898">
    <property type="entry name" value="RNase_HII"/>
</dbReference>